<dbReference type="InterPro" id="IPR009057">
    <property type="entry name" value="Homeodomain-like_sf"/>
</dbReference>
<evidence type="ECO:0000256" key="4">
    <source>
        <dbReference type="ARBA" id="ARBA00023163"/>
    </source>
</evidence>
<dbReference type="Pfam" id="PF02909">
    <property type="entry name" value="TetR_C_1"/>
    <property type="match status" value="1"/>
</dbReference>
<keyword evidence="8" id="KW-1185">Reference proteome</keyword>
<dbReference type="Proteomes" id="UP000612352">
    <property type="component" value="Unassembled WGS sequence"/>
</dbReference>
<dbReference type="PANTHER" id="PTHR30055">
    <property type="entry name" value="HTH-TYPE TRANSCRIPTIONAL REGULATOR RUTR"/>
    <property type="match status" value="1"/>
</dbReference>
<keyword evidence="4" id="KW-0804">Transcription</keyword>
<dbReference type="PRINTS" id="PR00400">
    <property type="entry name" value="TETREPRESSOR"/>
</dbReference>
<name>A0ABS1B9L7_9MICO</name>
<dbReference type="InterPro" id="IPR036271">
    <property type="entry name" value="Tet_transcr_reg_TetR-rel_C_sf"/>
</dbReference>
<dbReference type="InterPro" id="IPR050109">
    <property type="entry name" value="HTH-type_TetR-like_transc_reg"/>
</dbReference>
<dbReference type="InterPro" id="IPR003012">
    <property type="entry name" value="Tet_transcr_reg_TetR"/>
</dbReference>
<sequence length="185" mass="19826">MRTHGAKELSLRALAQHLGSSTSTLYRYVSGKQELVMLLADRVIAHASEFAESADEPWDERLRAGVSALYTVVRENPGLAPFLTEGMPTGPAAIDAKERMISLLLEAGFEPSVAARASITLARFAVGFAVQADHEPTGAPVDLTAHPALRSVTHHLPTPIEEEFDLGLGLIIEGLRSRRSGACTS</sequence>
<dbReference type="Gene3D" id="1.10.357.10">
    <property type="entry name" value="Tetracycline Repressor, domain 2"/>
    <property type="match status" value="1"/>
</dbReference>
<evidence type="ECO:0000313" key="8">
    <source>
        <dbReference type="Proteomes" id="UP000612352"/>
    </source>
</evidence>
<feature type="domain" description="HTH tetR-type" evidence="6">
    <location>
        <begin position="1"/>
        <end position="47"/>
    </location>
</feature>
<gene>
    <name evidence="7" type="ORF">I8D64_08040</name>
</gene>
<evidence type="ECO:0000313" key="7">
    <source>
        <dbReference type="EMBL" id="MBK0331351.1"/>
    </source>
</evidence>
<dbReference type="CDD" id="cd00093">
    <property type="entry name" value="HTH_XRE"/>
    <property type="match status" value="1"/>
</dbReference>
<accession>A0ABS1B9L7</accession>
<dbReference type="InterPro" id="IPR001387">
    <property type="entry name" value="Cro/C1-type_HTH"/>
</dbReference>
<keyword evidence="1" id="KW-0678">Repressor</keyword>
<feature type="DNA-binding region" description="H-T-H motif" evidence="5">
    <location>
        <begin position="10"/>
        <end position="29"/>
    </location>
</feature>
<dbReference type="EMBL" id="JAEDAJ010000003">
    <property type="protein sequence ID" value="MBK0331351.1"/>
    <property type="molecule type" value="Genomic_DNA"/>
</dbReference>
<keyword evidence="3 5" id="KW-0238">DNA-binding</keyword>
<protein>
    <submittedName>
        <fullName evidence="7">TetR/AcrR family transcriptional regulator</fullName>
    </submittedName>
</protein>
<dbReference type="SUPFAM" id="SSF48498">
    <property type="entry name" value="Tetracyclin repressor-like, C-terminal domain"/>
    <property type="match status" value="1"/>
</dbReference>
<evidence type="ECO:0000259" key="6">
    <source>
        <dbReference type="PROSITE" id="PS50977"/>
    </source>
</evidence>
<evidence type="ECO:0000256" key="1">
    <source>
        <dbReference type="ARBA" id="ARBA00022491"/>
    </source>
</evidence>
<evidence type="ECO:0000256" key="5">
    <source>
        <dbReference type="PROSITE-ProRule" id="PRU00335"/>
    </source>
</evidence>
<dbReference type="InterPro" id="IPR001647">
    <property type="entry name" value="HTH_TetR"/>
</dbReference>
<dbReference type="PANTHER" id="PTHR30055:SF151">
    <property type="entry name" value="TRANSCRIPTIONAL REGULATORY PROTEIN"/>
    <property type="match status" value="1"/>
</dbReference>
<evidence type="ECO:0000256" key="3">
    <source>
        <dbReference type="ARBA" id="ARBA00023125"/>
    </source>
</evidence>
<dbReference type="SUPFAM" id="SSF46689">
    <property type="entry name" value="Homeodomain-like"/>
    <property type="match status" value="1"/>
</dbReference>
<organism evidence="7 8">
    <name type="scientific">Brachybacterium halotolerans</name>
    <dbReference type="NCBI Taxonomy" id="2795215"/>
    <lineage>
        <taxon>Bacteria</taxon>
        <taxon>Bacillati</taxon>
        <taxon>Actinomycetota</taxon>
        <taxon>Actinomycetes</taxon>
        <taxon>Micrococcales</taxon>
        <taxon>Dermabacteraceae</taxon>
        <taxon>Brachybacterium</taxon>
    </lineage>
</organism>
<dbReference type="InterPro" id="IPR004111">
    <property type="entry name" value="Repressor_TetR_C"/>
</dbReference>
<evidence type="ECO:0000256" key="2">
    <source>
        <dbReference type="ARBA" id="ARBA00023015"/>
    </source>
</evidence>
<proteinExistence type="predicted"/>
<reference evidence="7 8" key="1">
    <citation type="submission" date="2020-12" db="EMBL/GenBank/DDBJ databases">
        <title>Brachybacterium sp. MASK1Z-5, whole genome shotgun sequence.</title>
        <authorList>
            <person name="Tuo L."/>
        </authorList>
    </citation>
    <scope>NUCLEOTIDE SEQUENCE [LARGE SCALE GENOMIC DNA]</scope>
    <source>
        <strain evidence="7 8">MASK1Z-5</strain>
    </source>
</reference>
<dbReference type="PROSITE" id="PS50977">
    <property type="entry name" value="HTH_TETR_2"/>
    <property type="match status" value="1"/>
</dbReference>
<comment type="caution">
    <text evidence="7">The sequence shown here is derived from an EMBL/GenBank/DDBJ whole genome shotgun (WGS) entry which is preliminary data.</text>
</comment>
<keyword evidence="2" id="KW-0805">Transcription regulation</keyword>